<dbReference type="Proteomes" id="UP000254869">
    <property type="component" value="Unassembled WGS sequence"/>
</dbReference>
<dbReference type="EMBL" id="QQBC01000006">
    <property type="protein sequence ID" value="RDI65640.1"/>
    <property type="molecule type" value="Genomic_DNA"/>
</dbReference>
<dbReference type="InterPro" id="IPR036663">
    <property type="entry name" value="Fumarylacetoacetase_C_sf"/>
</dbReference>
<reference evidence="4 5" key="1">
    <citation type="submission" date="2018-07" db="EMBL/GenBank/DDBJ databases">
        <title>Genomic Encyclopedia of Type Strains, Phase IV (KMG-IV): sequencing the most valuable type-strain genomes for metagenomic binning, comparative biology and taxonomic classification.</title>
        <authorList>
            <person name="Goeker M."/>
        </authorList>
    </citation>
    <scope>NUCLEOTIDE SEQUENCE [LARGE SCALE GENOMIC DNA]</scope>
    <source>
        <strain evidence="4 5">DSM 44290</strain>
    </source>
</reference>
<dbReference type="Gene3D" id="3.90.850.10">
    <property type="entry name" value="Fumarylacetoacetase-like, C-terminal domain"/>
    <property type="match status" value="1"/>
</dbReference>
<dbReference type="PANTHER" id="PTHR42796:SF4">
    <property type="entry name" value="FUMARYLACETOACETATE HYDROLASE DOMAIN-CONTAINING PROTEIN 2A"/>
    <property type="match status" value="1"/>
</dbReference>
<evidence type="ECO:0000313" key="4">
    <source>
        <dbReference type="EMBL" id="RDI65640.1"/>
    </source>
</evidence>
<dbReference type="PANTHER" id="PTHR42796">
    <property type="entry name" value="FUMARYLACETOACETATE HYDROLASE DOMAIN-CONTAINING PROTEIN 2A-RELATED"/>
    <property type="match status" value="1"/>
</dbReference>
<protein>
    <submittedName>
        <fullName evidence="4">2-keto-4-pentenoate hydratase/2-oxohepta-3-ene-1,7-dioic acid hydratase in catechol pathway</fullName>
    </submittedName>
</protein>
<gene>
    <name evidence="4" type="ORF">DFR76_106512</name>
</gene>
<dbReference type="InterPro" id="IPR051121">
    <property type="entry name" value="FAH"/>
</dbReference>
<proteinExistence type="inferred from homology"/>
<sequence length="281" mass="30706">MRFQRIGPVGDERPIVAVAGHSYDLSSLTRDIDGEFFAAEGISRAEAAVAQGLLPEIDPTGQRVGAPIARPQAIWCIGMNYAAHAVESGSVPPTTPVVFFKTPNTIVGPHDDVLIPRGSERTDWEVELAVVIGRRARYLDSPDQAMRHIAGYTISNDVSERRFQLELSGGQWSKGKCCETFNPLGPALIPADRLDPKDLRLRSFVNGEPRQDSTTADLIFDVAYLVWHLSQFAVLEPGDLVNTGTPQGVALSGRFPYLRPGDVMELEIEGIGRMRQTCLPA</sequence>
<feature type="domain" description="Fumarylacetoacetase-like C-terminal" evidence="3">
    <location>
        <begin position="74"/>
        <end position="277"/>
    </location>
</feature>
<evidence type="ECO:0000256" key="1">
    <source>
        <dbReference type="ARBA" id="ARBA00010211"/>
    </source>
</evidence>
<comment type="similarity">
    <text evidence="1">Belongs to the FAH family.</text>
</comment>
<keyword evidence="5" id="KW-1185">Reference proteome</keyword>
<accession>A0A370I4W4</accession>
<evidence type="ECO:0000256" key="2">
    <source>
        <dbReference type="ARBA" id="ARBA00022723"/>
    </source>
</evidence>
<dbReference type="SUPFAM" id="SSF56529">
    <property type="entry name" value="FAH"/>
    <property type="match status" value="1"/>
</dbReference>
<dbReference type="GO" id="GO:0019752">
    <property type="term" value="P:carboxylic acid metabolic process"/>
    <property type="evidence" value="ECO:0007669"/>
    <property type="project" value="UniProtKB-ARBA"/>
</dbReference>
<evidence type="ECO:0000313" key="5">
    <source>
        <dbReference type="Proteomes" id="UP000254869"/>
    </source>
</evidence>
<dbReference type="GO" id="GO:0016853">
    <property type="term" value="F:isomerase activity"/>
    <property type="evidence" value="ECO:0007669"/>
    <property type="project" value="UniProtKB-ARBA"/>
</dbReference>
<dbReference type="FunFam" id="3.90.850.10:FF:000002">
    <property type="entry name" value="2-hydroxyhepta-2,4-diene-1,7-dioate isomerase"/>
    <property type="match status" value="1"/>
</dbReference>
<name>A0A370I4W4_9NOCA</name>
<dbReference type="InterPro" id="IPR011234">
    <property type="entry name" value="Fumarylacetoacetase-like_C"/>
</dbReference>
<organism evidence="4 5">
    <name type="scientific">Nocardia pseudobrasiliensis</name>
    <dbReference type="NCBI Taxonomy" id="45979"/>
    <lineage>
        <taxon>Bacteria</taxon>
        <taxon>Bacillati</taxon>
        <taxon>Actinomycetota</taxon>
        <taxon>Actinomycetes</taxon>
        <taxon>Mycobacteriales</taxon>
        <taxon>Nocardiaceae</taxon>
        <taxon>Nocardia</taxon>
    </lineage>
</organism>
<dbReference type="GO" id="GO:0046872">
    <property type="term" value="F:metal ion binding"/>
    <property type="evidence" value="ECO:0007669"/>
    <property type="project" value="UniProtKB-KW"/>
</dbReference>
<comment type="caution">
    <text evidence="4">The sequence shown here is derived from an EMBL/GenBank/DDBJ whole genome shotgun (WGS) entry which is preliminary data.</text>
</comment>
<keyword evidence="2" id="KW-0479">Metal-binding</keyword>
<dbReference type="STRING" id="1210086.GCA_001613105_01926"/>
<dbReference type="Pfam" id="PF01557">
    <property type="entry name" value="FAA_hydrolase"/>
    <property type="match status" value="1"/>
</dbReference>
<dbReference type="AlphaFoldDB" id="A0A370I4W4"/>
<dbReference type="RefSeq" id="WP_067995069.1">
    <property type="nucleotide sequence ID" value="NZ_QQBC01000006.1"/>
</dbReference>
<evidence type="ECO:0000259" key="3">
    <source>
        <dbReference type="Pfam" id="PF01557"/>
    </source>
</evidence>